<dbReference type="KEGG" id="hoh:Hoch_2254"/>
<dbReference type="HOGENOM" id="CLU_067099_0_0_7"/>
<proteinExistence type="inferred from homology"/>
<dbReference type="InterPro" id="IPR052347">
    <property type="entry name" value="Isochorismatase_Nicotinamidase"/>
</dbReference>
<dbReference type="eggNOG" id="COG1335">
    <property type="taxonomic scope" value="Bacteria"/>
</dbReference>
<name>D0LHW8_HALO1</name>
<evidence type="ECO:0000313" key="3">
    <source>
        <dbReference type="EMBL" id="ACY14797.1"/>
    </source>
</evidence>
<dbReference type="Proteomes" id="UP000001880">
    <property type="component" value="Chromosome"/>
</dbReference>
<comment type="similarity">
    <text evidence="1">Belongs to the isochorismatase family.</text>
</comment>
<keyword evidence="2" id="KW-0378">Hydrolase</keyword>
<dbReference type="STRING" id="502025.Hoch_2254"/>
<dbReference type="EMBL" id="CP001804">
    <property type="protein sequence ID" value="ACY14797.1"/>
    <property type="molecule type" value="Genomic_DNA"/>
</dbReference>
<dbReference type="GO" id="GO:0016787">
    <property type="term" value="F:hydrolase activity"/>
    <property type="evidence" value="ECO:0007669"/>
    <property type="project" value="UniProtKB-KW"/>
</dbReference>
<dbReference type="RefSeq" id="WP_012827405.1">
    <property type="nucleotide sequence ID" value="NC_013440.1"/>
</dbReference>
<evidence type="ECO:0008006" key="5">
    <source>
        <dbReference type="Google" id="ProtNLM"/>
    </source>
</evidence>
<accession>D0LHW8</accession>
<dbReference type="OrthoDB" id="9791276at2"/>
<dbReference type="InterPro" id="IPR036380">
    <property type="entry name" value="Isochorismatase-like_sf"/>
</dbReference>
<dbReference type="PANTHER" id="PTHR11080:SF2">
    <property type="entry name" value="LD05707P"/>
    <property type="match status" value="1"/>
</dbReference>
<keyword evidence="4" id="KW-1185">Reference proteome</keyword>
<evidence type="ECO:0000256" key="2">
    <source>
        <dbReference type="ARBA" id="ARBA00022801"/>
    </source>
</evidence>
<protein>
    <recommendedName>
        <fullName evidence="5">Nicotinamidase</fullName>
    </recommendedName>
</protein>
<dbReference type="Gene3D" id="3.40.50.850">
    <property type="entry name" value="Isochorismatase-like"/>
    <property type="match status" value="1"/>
</dbReference>
<sequence length="345" mass="37879">MNPVPAFFDPAHAADWGYRPDHQNLLEEAASWRAQHQVRPAASDERRISALLIDVQKDFSFPEGTLYVGGRSGRGAIEDNARLSAFLLRNASAITDITATFDTHHAHQIFFTSFWLDEDGKPPAPHSVVTSADLSAGRLRPNPALAAWVADGDADWLGKQALHYVEELERHGKYQLYLWPPHCILGSDGHALVGLVHEARMFHAYLRGSPATAEIKGEHALTENYSVFAPEVLTRHDHGVLGQRNSALLDRLLRSDAILVAGQAASHCVKSSIDDLLSEIQARDPALARKVYVLTDCMSSVAVPDGEGGFFADFTEHSEAAQARWAEAGMHLVQAEQPMSDWLAL</sequence>
<dbReference type="PANTHER" id="PTHR11080">
    <property type="entry name" value="PYRAZINAMIDASE/NICOTINAMIDASE"/>
    <property type="match status" value="1"/>
</dbReference>
<gene>
    <name evidence="3" type="ordered locus">Hoch_2254</name>
</gene>
<evidence type="ECO:0000313" key="4">
    <source>
        <dbReference type="Proteomes" id="UP000001880"/>
    </source>
</evidence>
<organism evidence="3 4">
    <name type="scientific">Haliangium ochraceum (strain DSM 14365 / JCM 11303 / SMP-2)</name>
    <dbReference type="NCBI Taxonomy" id="502025"/>
    <lineage>
        <taxon>Bacteria</taxon>
        <taxon>Pseudomonadati</taxon>
        <taxon>Myxococcota</taxon>
        <taxon>Polyangia</taxon>
        <taxon>Haliangiales</taxon>
        <taxon>Kofleriaceae</taxon>
        <taxon>Haliangium</taxon>
    </lineage>
</organism>
<reference evidence="3 4" key="1">
    <citation type="journal article" date="2010" name="Stand. Genomic Sci.">
        <title>Complete genome sequence of Haliangium ochraceum type strain (SMP-2).</title>
        <authorList>
            <consortium name="US DOE Joint Genome Institute (JGI-PGF)"/>
            <person name="Ivanova N."/>
            <person name="Daum C."/>
            <person name="Lang E."/>
            <person name="Abt B."/>
            <person name="Kopitz M."/>
            <person name="Saunders E."/>
            <person name="Lapidus A."/>
            <person name="Lucas S."/>
            <person name="Glavina Del Rio T."/>
            <person name="Nolan M."/>
            <person name="Tice H."/>
            <person name="Copeland A."/>
            <person name="Cheng J.F."/>
            <person name="Chen F."/>
            <person name="Bruce D."/>
            <person name="Goodwin L."/>
            <person name="Pitluck S."/>
            <person name="Mavromatis K."/>
            <person name="Pati A."/>
            <person name="Mikhailova N."/>
            <person name="Chen A."/>
            <person name="Palaniappan K."/>
            <person name="Land M."/>
            <person name="Hauser L."/>
            <person name="Chang Y.J."/>
            <person name="Jeffries C.D."/>
            <person name="Detter J.C."/>
            <person name="Brettin T."/>
            <person name="Rohde M."/>
            <person name="Goker M."/>
            <person name="Bristow J."/>
            <person name="Markowitz V."/>
            <person name="Eisen J.A."/>
            <person name="Hugenholtz P."/>
            <person name="Kyrpides N.C."/>
            <person name="Klenk H.P."/>
        </authorList>
    </citation>
    <scope>NUCLEOTIDE SEQUENCE [LARGE SCALE GENOMIC DNA]</scope>
    <source>
        <strain evidence="4">DSM 14365 / CIP 107738 / JCM 11303 / AJ 13395 / SMP-2</strain>
    </source>
</reference>
<dbReference type="SUPFAM" id="SSF52499">
    <property type="entry name" value="Isochorismatase-like hydrolases"/>
    <property type="match status" value="1"/>
</dbReference>
<evidence type="ECO:0000256" key="1">
    <source>
        <dbReference type="ARBA" id="ARBA00006336"/>
    </source>
</evidence>
<dbReference type="AlphaFoldDB" id="D0LHW8"/>